<proteinExistence type="predicted"/>
<protein>
    <submittedName>
        <fullName evidence="15">AGRG3 protein</fullName>
    </submittedName>
</protein>
<dbReference type="SMART" id="SM00303">
    <property type="entry name" value="GPS"/>
    <property type="match status" value="1"/>
</dbReference>
<keyword evidence="3 12" id="KW-0812">Transmembrane</keyword>
<dbReference type="Pfam" id="PF00002">
    <property type="entry name" value="7tm_2"/>
    <property type="match status" value="1"/>
</dbReference>
<name>A0A7L0MNL1_9PSIT</name>
<keyword evidence="10" id="KW-0325">Glycoprotein</keyword>
<organism evidence="15 16">
    <name type="scientific">Amazona guildingii</name>
    <dbReference type="NCBI Taxonomy" id="175529"/>
    <lineage>
        <taxon>Eukaryota</taxon>
        <taxon>Metazoa</taxon>
        <taxon>Chordata</taxon>
        <taxon>Craniata</taxon>
        <taxon>Vertebrata</taxon>
        <taxon>Euteleostomi</taxon>
        <taxon>Archelosauria</taxon>
        <taxon>Archosauria</taxon>
        <taxon>Dinosauria</taxon>
        <taxon>Saurischia</taxon>
        <taxon>Theropoda</taxon>
        <taxon>Coelurosauria</taxon>
        <taxon>Aves</taxon>
        <taxon>Neognathae</taxon>
        <taxon>Neoaves</taxon>
        <taxon>Telluraves</taxon>
        <taxon>Australaves</taxon>
        <taxon>Psittaciformes</taxon>
        <taxon>Psittacidae</taxon>
        <taxon>Amazona</taxon>
    </lineage>
</organism>
<sequence>SHPAGVKVLLLNVSRAVTWDVLIAFSPTEHPRMLNVTEKAKAGKIHLPREIFQSLSSQTVRVVVTVLNIPQLGMFQEINQTGQVLDDTVVGITVGETSISGLRDPVQLTFTHGQLPHGITPQCVFWDPSKGQAGGWSSSGCDTELRNKGTRCSCDHLTFFTLLLNPALDGSTAQALIAVATAGCGVAMAFSVFTIAFCIFFRCRFRSEETLRINLGLHVNLVGSLFLLNLAFLLNSRLSTGTMPGTCKVLGGFTHYCLLCCFTWTALEGCHLYLLFVKVLGTYIRHYLVKLCLLGWGFPALVVGVAGAIGSYGECSIQTMDHQVIAHLCWITSKHLLVHYITNCGYFGLIFLFNTAVFGVVIQKSCHLQGTGVVQRDHRAWKVALVAMGLFCLLGATWALAFLTHGTSSAAMLYLFTILNSLQGIFIFIWLVVLYYPKVKETVGSFSHIIRHDKATTASQ</sequence>
<feature type="transmembrane region" description="Helical" evidence="12">
    <location>
        <begin position="340"/>
        <end position="362"/>
    </location>
</feature>
<comment type="subcellular location">
    <subcellularLocation>
        <location evidence="1">Cell membrane</location>
        <topology evidence="1">Multi-pass membrane protein</topology>
    </subcellularLocation>
</comment>
<evidence type="ECO:0000256" key="4">
    <source>
        <dbReference type="ARBA" id="ARBA00022729"/>
    </source>
</evidence>
<evidence type="ECO:0000256" key="10">
    <source>
        <dbReference type="ARBA" id="ARBA00023180"/>
    </source>
</evidence>
<evidence type="ECO:0000256" key="6">
    <source>
        <dbReference type="ARBA" id="ARBA00023040"/>
    </source>
</evidence>
<evidence type="ECO:0000256" key="9">
    <source>
        <dbReference type="ARBA" id="ARBA00023170"/>
    </source>
</evidence>
<feature type="domain" description="G-protein coupled receptors family 2 profile 2" evidence="14">
    <location>
        <begin position="180"/>
        <end position="435"/>
    </location>
</feature>
<dbReference type="InterPro" id="IPR000203">
    <property type="entry name" value="GPS"/>
</dbReference>
<dbReference type="Gene3D" id="1.20.1070.10">
    <property type="entry name" value="Rhodopsin 7-helix transmembrane proteins"/>
    <property type="match status" value="1"/>
</dbReference>
<keyword evidence="5 12" id="KW-1133">Transmembrane helix</keyword>
<dbReference type="Pfam" id="PF01825">
    <property type="entry name" value="GPS"/>
    <property type="match status" value="1"/>
</dbReference>
<feature type="domain" description="GAIN-B" evidence="13">
    <location>
        <begin position="23"/>
        <end position="170"/>
    </location>
</feature>
<evidence type="ECO:0000256" key="1">
    <source>
        <dbReference type="ARBA" id="ARBA00004651"/>
    </source>
</evidence>
<keyword evidence="11" id="KW-0807">Transducer</keyword>
<evidence type="ECO:0000256" key="5">
    <source>
        <dbReference type="ARBA" id="ARBA00022989"/>
    </source>
</evidence>
<dbReference type="InterPro" id="IPR017981">
    <property type="entry name" value="GPCR_2-like_7TM"/>
</dbReference>
<gene>
    <name evidence="15" type="primary">Adgrg3</name>
    <name evidence="15" type="ORF">AMAGUI_R03779</name>
</gene>
<dbReference type="InterPro" id="IPR000832">
    <property type="entry name" value="GPCR_2_secretin-like"/>
</dbReference>
<reference evidence="15 16" key="1">
    <citation type="submission" date="2019-09" db="EMBL/GenBank/DDBJ databases">
        <title>Bird 10,000 Genomes (B10K) Project - Family phase.</title>
        <authorList>
            <person name="Zhang G."/>
        </authorList>
    </citation>
    <scope>NUCLEOTIDE SEQUENCE [LARGE SCALE GENOMIC DNA]</scope>
    <source>
        <strain evidence="15">B10K-DU-001-46</strain>
        <tissue evidence="15">Muscle</tissue>
    </source>
</reference>
<dbReference type="GO" id="GO:0005886">
    <property type="term" value="C:plasma membrane"/>
    <property type="evidence" value="ECO:0007669"/>
    <property type="project" value="UniProtKB-SubCell"/>
</dbReference>
<dbReference type="PRINTS" id="PR00249">
    <property type="entry name" value="GPCRSECRETIN"/>
</dbReference>
<evidence type="ECO:0000256" key="8">
    <source>
        <dbReference type="ARBA" id="ARBA00023157"/>
    </source>
</evidence>
<feature type="transmembrane region" description="Helical" evidence="12">
    <location>
        <begin position="213"/>
        <end position="233"/>
    </location>
</feature>
<feature type="transmembrane region" description="Helical" evidence="12">
    <location>
        <begin position="253"/>
        <end position="276"/>
    </location>
</feature>
<dbReference type="InterPro" id="IPR046338">
    <property type="entry name" value="GAIN_dom_sf"/>
</dbReference>
<feature type="non-terminal residue" evidence="15">
    <location>
        <position position="1"/>
    </location>
</feature>
<dbReference type="InterPro" id="IPR003910">
    <property type="entry name" value="GPR1/GPR3/GPR5"/>
</dbReference>
<keyword evidence="7 12" id="KW-0472">Membrane</keyword>
<dbReference type="PANTHER" id="PTHR12011:SF285">
    <property type="entry name" value="ADHESION G PROTEIN-COUPLED RECEPTOR G3"/>
    <property type="match status" value="1"/>
</dbReference>
<dbReference type="GO" id="GO:0007189">
    <property type="term" value="P:adenylate cyclase-activating G protein-coupled receptor signaling pathway"/>
    <property type="evidence" value="ECO:0007669"/>
    <property type="project" value="TreeGrafter"/>
</dbReference>
<evidence type="ECO:0000256" key="3">
    <source>
        <dbReference type="ARBA" id="ARBA00022692"/>
    </source>
</evidence>
<keyword evidence="8" id="KW-1015">Disulfide bond</keyword>
<evidence type="ECO:0000313" key="15">
    <source>
        <dbReference type="EMBL" id="NXK82471.1"/>
    </source>
</evidence>
<evidence type="ECO:0000256" key="11">
    <source>
        <dbReference type="ARBA" id="ARBA00023224"/>
    </source>
</evidence>
<dbReference type="PROSITE" id="PS50261">
    <property type="entry name" value="G_PROTEIN_RECEP_F2_4"/>
    <property type="match status" value="1"/>
</dbReference>
<feature type="transmembrane region" description="Helical" evidence="12">
    <location>
        <begin position="288"/>
        <end position="312"/>
    </location>
</feature>
<feature type="transmembrane region" description="Helical" evidence="12">
    <location>
        <begin position="411"/>
        <end position="436"/>
    </location>
</feature>
<evidence type="ECO:0000259" key="13">
    <source>
        <dbReference type="PROSITE" id="PS50221"/>
    </source>
</evidence>
<accession>A0A7L0MNL1</accession>
<keyword evidence="2" id="KW-1003">Cell membrane</keyword>
<dbReference type="PANTHER" id="PTHR12011">
    <property type="entry name" value="ADHESION G-PROTEIN COUPLED RECEPTOR"/>
    <property type="match status" value="1"/>
</dbReference>
<evidence type="ECO:0000259" key="14">
    <source>
        <dbReference type="PROSITE" id="PS50261"/>
    </source>
</evidence>
<comment type="caution">
    <text evidence="15">The sequence shown here is derived from an EMBL/GenBank/DDBJ whole genome shotgun (WGS) entry which is preliminary data.</text>
</comment>
<evidence type="ECO:0000256" key="2">
    <source>
        <dbReference type="ARBA" id="ARBA00022475"/>
    </source>
</evidence>
<keyword evidence="16" id="KW-1185">Reference proteome</keyword>
<dbReference type="AlphaFoldDB" id="A0A7L0MNL1"/>
<dbReference type="GO" id="GO:0007166">
    <property type="term" value="P:cell surface receptor signaling pathway"/>
    <property type="evidence" value="ECO:0007669"/>
    <property type="project" value="InterPro"/>
</dbReference>
<dbReference type="PRINTS" id="PR01422">
    <property type="entry name" value="GPR56ORPHANR"/>
</dbReference>
<keyword evidence="9" id="KW-0675">Receptor</keyword>
<dbReference type="Proteomes" id="UP000531168">
    <property type="component" value="Unassembled WGS sequence"/>
</dbReference>
<evidence type="ECO:0000256" key="7">
    <source>
        <dbReference type="ARBA" id="ARBA00023136"/>
    </source>
</evidence>
<feature type="non-terminal residue" evidence="15">
    <location>
        <position position="460"/>
    </location>
</feature>
<evidence type="ECO:0000313" key="16">
    <source>
        <dbReference type="Proteomes" id="UP000531168"/>
    </source>
</evidence>
<feature type="transmembrane region" description="Helical" evidence="12">
    <location>
        <begin position="175"/>
        <end position="201"/>
    </location>
</feature>
<dbReference type="InterPro" id="IPR057244">
    <property type="entry name" value="GAIN_B"/>
</dbReference>
<dbReference type="GO" id="GO:0004930">
    <property type="term" value="F:G protein-coupled receptor activity"/>
    <property type="evidence" value="ECO:0007669"/>
    <property type="project" value="UniProtKB-KW"/>
</dbReference>
<dbReference type="EMBL" id="VXAR01012044">
    <property type="protein sequence ID" value="NXK82471.1"/>
    <property type="molecule type" value="Genomic_DNA"/>
</dbReference>
<feature type="transmembrane region" description="Helical" evidence="12">
    <location>
        <begin position="383"/>
        <end position="405"/>
    </location>
</feature>
<dbReference type="Gene3D" id="2.60.220.50">
    <property type="match status" value="1"/>
</dbReference>
<dbReference type="PROSITE" id="PS50221">
    <property type="entry name" value="GAIN_B"/>
    <property type="match status" value="1"/>
</dbReference>
<evidence type="ECO:0000256" key="12">
    <source>
        <dbReference type="SAM" id="Phobius"/>
    </source>
</evidence>
<keyword evidence="6" id="KW-0297">G-protein coupled receptor</keyword>
<keyword evidence="4" id="KW-0732">Signal</keyword>